<evidence type="ECO:0000313" key="3">
    <source>
        <dbReference type="Proteomes" id="UP000054559"/>
    </source>
</evidence>
<accession>A0A0J8R199</accession>
<feature type="compositionally biased region" description="Polar residues" evidence="1">
    <location>
        <begin position="133"/>
        <end position="143"/>
    </location>
</feature>
<organism evidence="2 3">
    <name type="scientific">Coccidioides immitis RMSCC 3703</name>
    <dbReference type="NCBI Taxonomy" id="454286"/>
    <lineage>
        <taxon>Eukaryota</taxon>
        <taxon>Fungi</taxon>
        <taxon>Dikarya</taxon>
        <taxon>Ascomycota</taxon>
        <taxon>Pezizomycotina</taxon>
        <taxon>Eurotiomycetes</taxon>
        <taxon>Eurotiomycetidae</taxon>
        <taxon>Onygenales</taxon>
        <taxon>Onygenaceae</taxon>
        <taxon>Coccidioides</taxon>
    </lineage>
</organism>
<feature type="region of interest" description="Disordered" evidence="1">
    <location>
        <begin position="132"/>
        <end position="222"/>
    </location>
</feature>
<dbReference type="AlphaFoldDB" id="A0A0J8R199"/>
<protein>
    <submittedName>
        <fullName evidence="2">Uncharacterized protein</fullName>
    </submittedName>
</protein>
<gene>
    <name evidence="2" type="ORF">CISG_07582</name>
</gene>
<name>A0A0J8R199_COCIT</name>
<dbReference type="Proteomes" id="UP000054559">
    <property type="component" value="Unassembled WGS sequence"/>
</dbReference>
<proteinExistence type="predicted"/>
<evidence type="ECO:0000256" key="1">
    <source>
        <dbReference type="SAM" id="MobiDB-lite"/>
    </source>
</evidence>
<evidence type="ECO:0000313" key="2">
    <source>
        <dbReference type="EMBL" id="KMU78939.1"/>
    </source>
</evidence>
<reference evidence="3" key="1">
    <citation type="journal article" date="2010" name="Genome Res.">
        <title>Population genomic sequencing of Coccidioides fungi reveals recent hybridization and transposon control.</title>
        <authorList>
            <person name="Neafsey D.E."/>
            <person name="Barker B.M."/>
            <person name="Sharpton T.J."/>
            <person name="Stajich J.E."/>
            <person name="Park D.J."/>
            <person name="Whiston E."/>
            <person name="Hung C.-Y."/>
            <person name="McMahan C."/>
            <person name="White J."/>
            <person name="Sykes S."/>
            <person name="Heiman D."/>
            <person name="Young S."/>
            <person name="Zeng Q."/>
            <person name="Abouelleil A."/>
            <person name="Aftuck L."/>
            <person name="Bessette D."/>
            <person name="Brown A."/>
            <person name="FitzGerald M."/>
            <person name="Lui A."/>
            <person name="Macdonald J.P."/>
            <person name="Priest M."/>
            <person name="Orbach M.J."/>
            <person name="Galgiani J.N."/>
            <person name="Kirkland T.N."/>
            <person name="Cole G.T."/>
            <person name="Birren B.W."/>
            <person name="Henn M.R."/>
            <person name="Taylor J.W."/>
            <person name="Rounsley S.D."/>
        </authorList>
    </citation>
    <scope>NUCLEOTIDE SEQUENCE [LARGE SCALE GENOMIC DNA]</scope>
    <source>
        <strain evidence="3">RMSCC 3703</strain>
    </source>
</reference>
<feature type="compositionally biased region" description="Basic and acidic residues" evidence="1">
    <location>
        <begin position="205"/>
        <end position="222"/>
    </location>
</feature>
<dbReference type="STRING" id="454286.A0A0J8R199"/>
<dbReference type="EMBL" id="DS268168">
    <property type="protein sequence ID" value="KMU78939.1"/>
    <property type="molecule type" value="Genomic_DNA"/>
</dbReference>
<sequence length="222" mass="24282">MDRSSYLPLEFFPAAPEAKVPGQGGLSRNFTLAHFSGVPVYYGNPPAANGNDRVTGMFLLGRRMKLLPKEPPWFFICPANAALVNGQSGPPVVRTLEELGAVEMWQLWRVEQPRRSGQGYRHRGFFQRMRSYPTHSRTRSQSLPHHPGQSPGTTEPPSSPERTWEPVPRPGSISSAVDGGDNPAMEGRDVTAAHAAPSSEDGLEAGDKFEASDDFVEDRGAK</sequence>
<feature type="compositionally biased region" description="Low complexity" evidence="1">
    <location>
        <begin position="147"/>
        <end position="156"/>
    </location>
</feature>